<feature type="domain" description="LarA-like N-terminal" evidence="1">
    <location>
        <begin position="7"/>
        <end position="210"/>
    </location>
</feature>
<evidence type="ECO:0000259" key="2">
    <source>
        <dbReference type="Pfam" id="PF21113"/>
    </source>
</evidence>
<dbReference type="InterPro" id="IPR018657">
    <property type="entry name" value="LarA-like_N"/>
</dbReference>
<dbReference type="Pfam" id="PF09861">
    <property type="entry name" value="Lar_N"/>
    <property type="match status" value="1"/>
</dbReference>
<dbReference type="GO" id="GO:0050043">
    <property type="term" value="F:lactate racemase activity"/>
    <property type="evidence" value="ECO:0007669"/>
    <property type="project" value="InterPro"/>
</dbReference>
<dbReference type="AlphaFoldDB" id="A0A8J6QYH4"/>
<reference evidence="3" key="1">
    <citation type="submission" date="2020-09" db="EMBL/GenBank/DDBJ databases">
        <title>Pelobacter alkaliphilus sp. nov., a novel anaerobic arsenate-reducing bacterium from terrestrial mud volcano.</title>
        <authorList>
            <person name="Khomyakova M.A."/>
            <person name="Merkel A.Y."/>
            <person name="Slobodkin A.I."/>
        </authorList>
    </citation>
    <scope>NUCLEOTIDE SEQUENCE</scope>
    <source>
        <strain evidence="3">M08fum</strain>
    </source>
</reference>
<organism evidence="3 4">
    <name type="scientific">Pelovirga terrestris</name>
    <dbReference type="NCBI Taxonomy" id="2771352"/>
    <lineage>
        <taxon>Bacteria</taxon>
        <taxon>Pseudomonadati</taxon>
        <taxon>Thermodesulfobacteriota</taxon>
        <taxon>Desulfuromonadia</taxon>
        <taxon>Geobacterales</taxon>
        <taxon>Geobacteraceae</taxon>
        <taxon>Pelovirga</taxon>
    </lineage>
</organism>
<keyword evidence="4" id="KW-1185">Reference proteome</keyword>
<accession>A0A8J6QYH4</accession>
<dbReference type="InterPro" id="IPR048520">
    <property type="entry name" value="LarA_C"/>
</dbReference>
<dbReference type="PANTHER" id="PTHR33171">
    <property type="entry name" value="LAR_N DOMAIN-CONTAINING PROTEIN"/>
    <property type="match status" value="1"/>
</dbReference>
<dbReference type="Pfam" id="PF21113">
    <property type="entry name" value="LarA_C"/>
    <property type="match status" value="1"/>
</dbReference>
<dbReference type="Gene3D" id="3.40.50.11440">
    <property type="match status" value="1"/>
</dbReference>
<dbReference type="InterPro" id="IPR048068">
    <property type="entry name" value="LarA-like"/>
</dbReference>
<dbReference type="EMBL" id="JACWUN010000022">
    <property type="protein sequence ID" value="MBD1401811.1"/>
    <property type="molecule type" value="Genomic_DNA"/>
</dbReference>
<dbReference type="RefSeq" id="WP_191157771.1">
    <property type="nucleotide sequence ID" value="NZ_JACWUN010000022.1"/>
</dbReference>
<gene>
    <name evidence="3" type="primary">larA</name>
    <name evidence="3" type="ORF">ICT70_14205</name>
</gene>
<dbReference type="InterPro" id="IPR043166">
    <property type="entry name" value="LarA-like_C"/>
</dbReference>
<feature type="domain" description="Lactate racemase C-terminal" evidence="2">
    <location>
        <begin position="275"/>
        <end position="418"/>
    </location>
</feature>
<evidence type="ECO:0000313" key="4">
    <source>
        <dbReference type="Proteomes" id="UP000632828"/>
    </source>
</evidence>
<evidence type="ECO:0000313" key="3">
    <source>
        <dbReference type="EMBL" id="MBD1401811.1"/>
    </source>
</evidence>
<dbReference type="Proteomes" id="UP000632828">
    <property type="component" value="Unassembled WGS sequence"/>
</dbReference>
<evidence type="ECO:0000259" key="1">
    <source>
        <dbReference type="Pfam" id="PF09861"/>
    </source>
</evidence>
<dbReference type="NCBIfam" id="NF033504">
    <property type="entry name" value="Ni_dep_LarA"/>
    <property type="match status" value="1"/>
</dbReference>
<dbReference type="InterPro" id="IPR047926">
    <property type="entry name" value="Ni_dep_LarA"/>
</dbReference>
<dbReference type="Gene3D" id="3.90.226.30">
    <property type="match status" value="1"/>
</dbReference>
<name>A0A8J6QYH4_9BACT</name>
<dbReference type="PANTHER" id="PTHR33171:SF17">
    <property type="entry name" value="LARA-LIKE N-TERMINAL DOMAIN-CONTAINING PROTEIN"/>
    <property type="match status" value="1"/>
</dbReference>
<protein>
    <submittedName>
        <fullName evidence="3">Nickel-dependent lactate racemase</fullName>
    </submittedName>
</protein>
<comment type="caution">
    <text evidence="3">The sequence shown here is derived from an EMBL/GenBank/DDBJ whole genome shotgun (WGS) entry which is preliminary data.</text>
</comment>
<sequence length="426" mass="46324">MIVDLKYGNGTIPLEYPQTPNFKGVLYPAEASTLNDPAAAVNHSLTTPIDSISLAEMARGRSNAVIVISDITRPVPNRMLLPVIIAQLEQAGLSADSISILIATGIHRPNQGAELEKLVGAEIAANYRIINHMSKQDEDMVLVGHIGDGIPALVNRHYVEADLKILTGFIEPHMWAGFSGGRKSILPGISSVKTLEFMHGPEMVAHPQTRYGILDGNPFHEAGLAIMAKAGADFIVNVTLDTSKQVTGVFSGHPVNAHLTGVKFLSQHCMKVLDAPLDFVVTTNSGAPLDCNLYQTAKGLSGVAAATRDGGVILIASECPEGFGSDEYQEVFEYATSPQEFIDKVMNKEFFVPDQWCAQETYQVMTKKEVWLHTSGIAAETLRRFHFHPVNDISEAVRQLLERFGQDARWAIVPDGPMLILDASSR</sequence>
<proteinExistence type="predicted"/>